<keyword evidence="2" id="KW-1003">Cell membrane</keyword>
<dbReference type="EMBL" id="QEFB01000001">
    <property type="protein sequence ID" value="PWC08635.1"/>
    <property type="molecule type" value="Genomic_DNA"/>
</dbReference>
<name>A0A2U1TIC3_9MICO</name>
<dbReference type="GO" id="GO:0005886">
    <property type="term" value="C:plasma membrane"/>
    <property type="evidence" value="ECO:0007669"/>
    <property type="project" value="UniProtKB-SubCell"/>
</dbReference>
<dbReference type="Gene3D" id="1.20.81.30">
    <property type="entry name" value="Type II secretion system (T2SS), domain F"/>
    <property type="match status" value="1"/>
</dbReference>
<evidence type="ECO:0000256" key="2">
    <source>
        <dbReference type="ARBA" id="ARBA00022475"/>
    </source>
</evidence>
<accession>A0A2U1TIC3</accession>
<proteinExistence type="predicted"/>
<feature type="transmembrane region" description="Helical" evidence="6">
    <location>
        <begin position="258"/>
        <end position="284"/>
    </location>
</feature>
<dbReference type="Proteomes" id="UP000244962">
    <property type="component" value="Unassembled WGS sequence"/>
</dbReference>
<evidence type="ECO:0000256" key="4">
    <source>
        <dbReference type="ARBA" id="ARBA00022989"/>
    </source>
</evidence>
<evidence type="ECO:0000313" key="8">
    <source>
        <dbReference type="EMBL" id="PWC08635.1"/>
    </source>
</evidence>
<keyword evidence="3 6" id="KW-0812">Transmembrane</keyword>
<feature type="transmembrane region" description="Helical" evidence="6">
    <location>
        <begin position="47"/>
        <end position="65"/>
    </location>
</feature>
<dbReference type="PANTHER" id="PTHR35007">
    <property type="entry name" value="INTEGRAL MEMBRANE PROTEIN-RELATED"/>
    <property type="match status" value="1"/>
</dbReference>
<dbReference type="Pfam" id="PF00482">
    <property type="entry name" value="T2SSF"/>
    <property type="match status" value="1"/>
</dbReference>
<keyword evidence="4 6" id="KW-1133">Transmembrane helix</keyword>
<gene>
    <name evidence="8" type="ORF">DF223_03335</name>
</gene>
<keyword evidence="5 6" id="KW-0472">Membrane</keyword>
<dbReference type="InterPro" id="IPR018076">
    <property type="entry name" value="T2SS_GspF_dom"/>
</dbReference>
<dbReference type="InterPro" id="IPR042094">
    <property type="entry name" value="T2SS_GspF_sf"/>
</dbReference>
<feature type="transmembrane region" description="Helical" evidence="6">
    <location>
        <begin position="86"/>
        <end position="103"/>
    </location>
</feature>
<comment type="subcellular location">
    <subcellularLocation>
        <location evidence="1">Cell membrane</location>
        <topology evidence="1">Multi-pass membrane protein</topology>
    </subcellularLocation>
</comment>
<evidence type="ECO:0000256" key="1">
    <source>
        <dbReference type="ARBA" id="ARBA00004651"/>
    </source>
</evidence>
<sequence>MLPRFGGPTLADRVAPYLVDVSEGARKYSEKRFTDPLPILGRLFSPVVHRLTAVLTAALGGNATVRRNLDRAGSDGDVQRFRMEQVLWFLAGTGVGVICAGIGGSNQLVPLSLVVALPPACGIVGLVLRDTILTRQATARVGRISAELPTVLEFLSLSLSAGEGILDALRRMGAIGSGELSQEFRAVVTAVNTGIPLATALTDVSRRADVPSLTRCIEQIVAALERGSPLAEVLRAQAQDARDEAKRALLEVAGKKEVAMLVPLVFLILPLSILFAIFPGIFVLQASF</sequence>
<protein>
    <submittedName>
        <fullName evidence="8">Pilus assembly protein</fullName>
    </submittedName>
</protein>
<dbReference type="PANTHER" id="PTHR35007:SF2">
    <property type="entry name" value="PILUS ASSEMBLE PROTEIN"/>
    <property type="match status" value="1"/>
</dbReference>
<organism evidence="8 9">
    <name type="scientific">Mycetocola zhujimingii</name>
    <dbReference type="NCBI Taxonomy" id="2079792"/>
    <lineage>
        <taxon>Bacteria</taxon>
        <taxon>Bacillati</taxon>
        <taxon>Actinomycetota</taxon>
        <taxon>Actinomycetes</taxon>
        <taxon>Micrococcales</taxon>
        <taxon>Microbacteriaceae</taxon>
        <taxon>Mycetocola</taxon>
    </lineage>
</organism>
<feature type="transmembrane region" description="Helical" evidence="6">
    <location>
        <begin position="109"/>
        <end position="128"/>
    </location>
</feature>
<comment type="caution">
    <text evidence="8">The sequence shown here is derived from an EMBL/GenBank/DDBJ whole genome shotgun (WGS) entry which is preliminary data.</text>
</comment>
<reference evidence="9" key="1">
    <citation type="submission" date="2018-04" db="EMBL/GenBank/DDBJ databases">
        <authorList>
            <person name="Liu S."/>
            <person name="Wang Z."/>
            <person name="Li J."/>
        </authorList>
    </citation>
    <scope>NUCLEOTIDE SEQUENCE [LARGE SCALE GENOMIC DNA]</scope>
    <source>
        <strain evidence="9">622</strain>
    </source>
</reference>
<keyword evidence="9" id="KW-1185">Reference proteome</keyword>
<feature type="domain" description="Type II secretion system protein GspF" evidence="7">
    <location>
        <begin position="152"/>
        <end position="276"/>
    </location>
</feature>
<dbReference type="AlphaFoldDB" id="A0A2U1TIC3"/>
<evidence type="ECO:0000259" key="7">
    <source>
        <dbReference type="Pfam" id="PF00482"/>
    </source>
</evidence>
<evidence type="ECO:0000256" key="6">
    <source>
        <dbReference type="SAM" id="Phobius"/>
    </source>
</evidence>
<evidence type="ECO:0000256" key="5">
    <source>
        <dbReference type="ARBA" id="ARBA00023136"/>
    </source>
</evidence>
<evidence type="ECO:0000256" key="3">
    <source>
        <dbReference type="ARBA" id="ARBA00022692"/>
    </source>
</evidence>
<evidence type="ECO:0000313" key="9">
    <source>
        <dbReference type="Proteomes" id="UP000244962"/>
    </source>
</evidence>